<dbReference type="SMART" id="SM01058">
    <property type="entry name" value="CarD_TRCF"/>
    <property type="match status" value="1"/>
</dbReference>
<dbReference type="Gene3D" id="3.30.2060.10">
    <property type="entry name" value="Penicillin-binding protein 1b domain"/>
    <property type="match status" value="1"/>
</dbReference>
<dbReference type="InterPro" id="IPR037235">
    <property type="entry name" value="TRCF-like_C_D7"/>
</dbReference>
<dbReference type="SUPFAM" id="SSF143517">
    <property type="entry name" value="TRCF domain-like"/>
    <property type="match status" value="1"/>
</dbReference>
<evidence type="ECO:0000256" key="2">
    <source>
        <dbReference type="ARBA" id="ARBA00022741"/>
    </source>
</evidence>
<dbReference type="InterPro" id="IPR004576">
    <property type="entry name" value="Mfd"/>
</dbReference>
<keyword evidence="14" id="KW-1185">Reference proteome</keyword>
<comment type="similarity">
    <text evidence="9">In the N-terminal section; belongs to the UvrB family.</text>
</comment>
<dbReference type="Pfam" id="PF00271">
    <property type="entry name" value="Helicase_C"/>
    <property type="match status" value="1"/>
</dbReference>
<keyword evidence="5" id="KW-0347">Helicase</keyword>
<feature type="domain" description="Helicase ATP-binding" evidence="11">
    <location>
        <begin position="700"/>
        <end position="861"/>
    </location>
</feature>
<dbReference type="InterPro" id="IPR047112">
    <property type="entry name" value="RecG/Mfd"/>
</dbReference>
<dbReference type="Pfam" id="PF00270">
    <property type="entry name" value="DEAD"/>
    <property type="match status" value="1"/>
</dbReference>
<evidence type="ECO:0000256" key="10">
    <source>
        <dbReference type="SAM" id="MobiDB-lite"/>
    </source>
</evidence>
<dbReference type="InterPro" id="IPR027417">
    <property type="entry name" value="P-loop_NTPase"/>
</dbReference>
<dbReference type="Gene3D" id="3.40.50.300">
    <property type="entry name" value="P-loop containing nucleotide triphosphate hydrolases"/>
    <property type="match status" value="2"/>
</dbReference>
<dbReference type="Gene3D" id="2.40.10.170">
    <property type="match status" value="1"/>
</dbReference>
<accession>A0ABZ2LYD7</accession>
<reference evidence="13 14" key="1">
    <citation type="submission" date="2021-12" db="EMBL/GenBank/DDBJ databases">
        <title>Discovery of the Pendulisporaceae a myxobacterial family with distinct sporulation behavior and unique specialized metabolism.</title>
        <authorList>
            <person name="Garcia R."/>
            <person name="Popoff A."/>
            <person name="Bader C.D."/>
            <person name="Loehr J."/>
            <person name="Walesch S."/>
            <person name="Walt C."/>
            <person name="Boldt J."/>
            <person name="Bunk B."/>
            <person name="Haeckl F.J.F.P.J."/>
            <person name="Gunesch A.P."/>
            <person name="Birkelbach J."/>
            <person name="Nuebel U."/>
            <person name="Pietschmann T."/>
            <person name="Bach T."/>
            <person name="Mueller R."/>
        </authorList>
    </citation>
    <scope>NUCLEOTIDE SEQUENCE [LARGE SCALE GENOMIC DNA]</scope>
    <source>
        <strain evidence="13 14">MSr11954</strain>
    </source>
</reference>
<dbReference type="Pfam" id="PF02559">
    <property type="entry name" value="CarD_TRCF_RID"/>
    <property type="match status" value="1"/>
</dbReference>
<dbReference type="InterPro" id="IPR036101">
    <property type="entry name" value="CarD-like/TRCF_RID_sf"/>
</dbReference>
<evidence type="ECO:0000256" key="5">
    <source>
        <dbReference type="ARBA" id="ARBA00022806"/>
    </source>
</evidence>
<sequence>MGVQNHDEADRSAIVPDHATEAPLEPILPPEGIVAARLRDVAARVADRPAGRVDVAGVKGCSGAALVSAMAHAGTKRIVYIASDLDGARRAAQDCAFLLRGAPDDARAEEAALGDVLLYASHESSPYADVNPDRRASMSRMATLFHLAHLPWRVLAIPANALVRKVVPAEAVRAATTKIVAEEELDREFLVVKLSEAGYIRVPVVEDPGSFAVRGALVDVWPPSSDAPLRIELYGDLVISIKSFDPYEQRTLKTSGKDVTFPHVWLPPAREGVLTREATARARASVVQLAESIDWPTTKTRALTEDVVSGRAFFGADGFLPAYYPELSPLVSFFGDDAVVVLEDPAAITAAVRDELERAQDDATNYGQRPHFPPSAFYIDEPSAAGELTRRRVVTLHATPVLGEATSGGLAAFAAIAEPFDLASRDHDDLARAVKMARASKGKSATLAPLVRRIRYWREHGLRVFIAARAQTQAERLTSLLHHQGISCTARLGTFDPAWLADPSGAEMAQIIVGPLSRGALLPAEGVVLVTEEEIFGARAHRRKERRATDPTRPFLEDLRNLNVGDFVVHVEHGIGRYLGLVHKEVGGHTVDLLVVEYGGGDKLYLPAYRLNQIQKYSGGENAQPKVDRLGGSTFSRTKARVQKAVRQMADELLRLYAERKAQPGHAHDPIDDDYRAFEATFPFDETPDQQRAISEVNRDLDEARPMDRLVCGDVGFGKTEIALRAAFRVAMAGKQVALLCPTTVLAQQHFRTFEARMRDYPITIASMSRFQTKKEQDETVARLKEGKVDIVIGTHRLLSKDIHFKDLGLLVVDEEQRFGVTHKERIKQIRVQVDVLTLTATPIPRTLQMAVTGLRDLSLITTPPVDRRAVRTLVTRFDEQVIREAVTRELSRGGQVFYVHNRIEGLYEKAGRLAELVPQARIAVAHGQMTKGGTAQENGALEQTMFDFVEGRYDVLAATAIVESGLDIPRANTIIIDRADLFGLAQLYQLRGRVGRSKERAYCYLVVPPPEKMSDDARARIEALERHTELGSGFQIASLDLELRGAGDLLGGEQSGNVASVGFDLFCQMLEEAVHELRGEPVVHEVDPELSFDVPSLLPEDYVSDVGVRLSLYKRLASAMDEAHVAEIAEEMEDRFGPPPDDARRLVQLMSIKTELRRLRALGCEANAQTVTLHLREDTPLDPKKILELVRSPRSPYRLTPDMRLSRRFDGQGNGLTNAEALLHDLGKCLKA</sequence>
<gene>
    <name evidence="9 13" type="primary">mfd</name>
    <name evidence="13" type="ORF">LZC94_40715</name>
</gene>
<dbReference type="RefSeq" id="WP_394823758.1">
    <property type="nucleotide sequence ID" value="NZ_CP089984.1"/>
</dbReference>
<feature type="compositionally biased region" description="Basic and acidic residues" evidence="10">
    <location>
        <begin position="1"/>
        <end position="11"/>
    </location>
</feature>
<comment type="subcellular location">
    <subcellularLocation>
        <location evidence="9">Cytoplasm</location>
    </subcellularLocation>
</comment>
<protein>
    <recommendedName>
        <fullName evidence="9">Transcription-repair-coupling factor</fullName>
        <shortName evidence="9">TRCF</shortName>
        <ecNumber evidence="9">3.6.4.-</ecNumber>
    </recommendedName>
</protein>
<dbReference type="SMART" id="SM00982">
    <property type="entry name" value="TRCF"/>
    <property type="match status" value="1"/>
</dbReference>
<dbReference type="CDD" id="cd17991">
    <property type="entry name" value="DEXHc_TRCF"/>
    <property type="match status" value="1"/>
</dbReference>
<evidence type="ECO:0000256" key="6">
    <source>
        <dbReference type="ARBA" id="ARBA00022840"/>
    </source>
</evidence>
<dbReference type="InterPro" id="IPR041471">
    <property type="entry name" value="UvrB_inter"/>
</dbReference>
<keyword evidence="4 9" id="KW-0378">Hydrolase</keyword>
<dbReference type="SUPFAM" id="SSF141259">
    <property type="entry name" value="CarD-like"/>
    <property type="match status" value="1"/>
</dbReference>
<keyword evidence="8 9" id="KW-0234">DNA repair</keyword>
<organism evidence="13 14">
    <name type="scientific">Pendulispora albinea</name>
    <dbReference type="NCBI Taxonomy" id="2741071"/>
    <lineage>
        <taxon>Bacteria</taxon>
        <taxon>Pseudomonadati</taxon>
        <taxon>Myxococcota</taxon>
        <taxon>Myxococcia</taxon>
        <taxon>Myxococcales</taxon>
        <taxon>Sorangiineae</taxon>
        <taxon>Pendulisporaceae</taxon>
        <taxon>Pendulispora</taxon>
    </lineage>
</organism>
<keyword evidence="3 9" id="KW-0227">DNA damage</keyword>
<evidence type="ECO:0000256" key="8">
    <source>
        <dbReference type="ARBA" id="ARBA00023204"/>
    </source>
</evidence>
<keyword evidence="6 9" id="KW-0067">ATP-binding</keyword>
<dbReference type="Gene3D" id="3.40.50.11180">
    <property type="match status" value="1"/>
</dbReference>
<dbReference type="InterPro" id="IPR014001">
    <property type="entry name" value="Helicase_ATP-bd"/>
</dbReference>
<evidence type="ECO:0000256" key="4">
    <source>
        <dbReference type="ARBA" id="ARBA00022801"/>
    </source>
</evidence>
<dbReference type="InterPro" id="IPR001650">
    <property type="entry name" value="Helicase_C-like"/>
</dbReference>
<proteinExistence type="inferred from homology"/>
<evidence type="ECO:0000313" key="13">
    <source>
        <dbReference type="EMBL" id="WXB14141.1"/>
    </source>
</evidence>
<feature type="domain" description="Helicase C-terminal" evidence="12">
    <location>
        <begin position="870"/>
        <end position="1048"/>
    </location>
</feature>
<evidence type="ECO:0000256" key="1">
    <source>
        <dbReference type="ARBA" id="ARBA00022490"/>
    </source>
</evidence>
<dbReference type="InterPro" id="IPR005118">
    <property type="entry name" value="TRCF_C"/>
</dbReference>
<dbReference type="NCBIfam" id="TIGR00580">
    <property type="entry name" value="mfd"/>
    <property type="match status" value="1"/>
</dbReference>
<dbReference type="HAMAP" id="MF_00969">
    <property type="entry name" value="TRCF"/>
    <property type="match status" value="1"/>
</dbReference>
<evidence type="ECO:0000259" key="11">
    <source>
        <dbReference type="PROSITE" id="PS51192"/>
    </source>
</evidence>
<dbReference type="Pfam" id="PF17757">
    <property type="entry name" value="UvrB_inter"/>
    <property type="match status" value="1"/>
</dbReference>
<dbReference type="EMBL" id="CP089984">
    <property type="protein sequence ID" value="WXB14141.1"/>
    <property type="molecule type" value="Genomic_DNA"/>
</dbReference>
<dbReference type="EC" id="3.6.4.-" evidence="9"/>
<evidence type="ECO:0000313" key="14">
    <source>
        <dbReference type="Proteomes" id="UP001370348"/>
    </source>
</evidence>
<dbReference type="SUPFAM" id="SSF52540">
    <property type="entry name" value="P-loop containing nucleoside triphosphate hydrolases"/>
    <property type="match status" value="4"/>
</dbReference>
<dbReference type="Proteomes" id="UP001370348">
    <property type="component" value="Chromosome"/>
</dbReference>
<name>A0ABZ2LYD7_9BACT</name>
<dbReference type="PANTHER" id="PTHR47964:SF1">
    <property type="entry name" value="ATP-DEPENDENT DNA HELICASE HOMOLOG RECG, CHLOROPLASTIC"/>
    <property type="match status" value="1"/>
</dbReference>
<evidence type="ECO:0000256" key="9">
    <source>
        <dbReference type="HAMAP-Rule" id="MF_00969"/>
    </source>
</evidence>
<feature type="region of interest" description="Disordered" evidence="10">
    <location>
        <begin position="1"/>
        <end position="25"/>
    </location>
</feature>
<keyword evidence="7 9" id="KW-0238">DNA-binding</keyword>
<dbReference type="PANTHER" id="PTHR47964">
    <property type="entry name" value="ATP-DEPENDENT DNA HELICASE HOMOLOG RECG, CHLOROPLASTIC"/>
    <property type="match status" value="1"/>
</dbReference>
<dbReference type="SMART" id="SM00487">
    <property type="entry name" value="DEXDc"/>
    <property type="match status" value="1"/>
</dbReference>
<evidence type="ECO:0000256" key="3">
    <source>
        <dbReference type="ARBA" id="ARBA00022763"/>
    </source>
</evidence>
<dbReference type="Gene3D" id="3.90.1150.50">
    <property type="entry name" value="Transcription-repair-coupling factor, D7 domain"/>
    <property type="match status" value="1"/>
</dbReference>
<dbReference type="InterPro" id="IPR011545">
    <property type="entry name" value="DEAD/DEAH_box_helicase_dom"/>
</dbReference>
<dbReference type="InterPro" id="IPR003711">
    <property type="entry name" value="CarD-like/TRCF_RID"/>
</dbReference>
<comment type="function">
    <text evidence="9">Couples transcription and DNA repair by recognizing RNA polymerase (RNAP) stalled at DNA lesions. Mediates ATP-dependent release of RNAP and its truncated transcript from the DNA, and recruitment of nucleotide excision repair machinery to the damaged site.</text>
</comment>
<evidence type="ECO:0000256" key="7">
    <source>
        <dbReference type="ARBA" id="ARBA00023125"/>
    </source>
</evidence>
<evidence type="ECO:0000259" key="12">
    <source>
        <dbReference type="PROSITE" id="PS51194"/>
    </source>
</evidence>
<keyword evidence="1 9" id="KW-0963">Cytoplasm</keyword>
<comment type="similarity">
    <text evidence="9">In the C-terminal section; belongs to the helicase family. RecG subfamily.</text>
</comment>
<keyword evidence="2 9" id="KW-0547">Nucleotide-binding</keyword>
<dbReference type="PROSITE" id="PS51192">
    <property type="entry name" value="HELICASE_ATP_BIND_1"/>
    <property type="match status" value="1"/>
</dbReference>
<dbReference type="Pfam" id="PF03461">
    <property type="entry name" value="TRCF"/>
    <property type="match status" value="1"/>
</dbReference>
<dbReference type="PROSITE" id="PS51194">
    <property type="entry name" value="HELICASE_CTER"/>
    <property type="match status" value="1"/>
</dbReference>
<dbReference type="SMART" id="SM00490">
    <property type="entry name" value="HELICc"/>
    <property type="match status" value="1"/>
</dbReference>